<dbReference type="OrthoDB" id="6629664at2759"/>
<comment type="subcellular location">
    <subcellularLocation>
        <location evidence="1">Nucleus</location>
    </subcellularLocation>
</comment>
<sequence length="114" mass="13275">MNPRKIKLITLLVLKCSRSKENENHSDSSNREYRVEKILHKRIKAGHIEYLLKWHGYNEFSNSWEPKTNLTTLELYTCEYLQKYGLNNAAPPISKACAGGTITKKYSKKDKETK</sequence>
<dbReference type="SMART" id="SM00298">
    <property type="entry name" value="CHROMO"/>
    <property type="match status" value="1"/>
</dbReference>
<dbReference type="InterPro" id="IPR016197">
    <property type="entry name" value="Chromo-like_dom_sf"/>
</dbReference>
<evidence type="ECO:0000256" key="1">
    <source>
        <dbReference type="ARBA" id="ARBA00004123"/>
    </source>
</evidence>
<evidence type="ECO:0000313" key="4">
    <source>
        <dbReference type="EMBL" id="KAF0711215.1"/>
    </source>
</evidence>
<dbReference type="Gene3D" id="2.40.50.40">
    <property type="match status" value="1"/>
</dbReference>
<accession>A0A6G0VX12</accession>
<dbReference type="Proteomes" id="UP000478052">
    <property type="component" value="Unassembled WGS sequence"/>
</dbReference>
<dbReference type="PANTHER" id="PTHR22812">
    <property type="entry name" value="CHROMOBOX PROTEIN"/>
    <property type="match status" value="1"/>
</dbReference>
<reference evidence="4 5" key="1">
    <citation type="submission" date="2019-08" db="EMBL/GenBank/DDBJ databases">
        <title>Whole genome of Aphis craccivora.</title>
        <authorList>
            <person name="Voronova N.V."/>
            <person name="Shulinski R.S."/>
            <person name="Bandarenka Y.V."/>
            <person name="Zhorov D.G."/>
            <person name="Warner D."/>
        </authorList>
    </citation>
    <scope>NUCLEOTIDE SEQUENCE [LARGE SCALE GENOMIC DNA]</scope>
    <source>
        <strain evidence="4">180601</strain>
        <tissue evidence="4">Whole Body</tissue>
    </source>
</reference>
<dbReference type="PRINTS" id="PR00504">
    <property type="entry name" value="CHROMODOMAIN"/>
</dbReference>
<protein>
    <submittedName>
        <fullName evidence="4">Chromobox protein 3-like</fullName>
    </submittedName>
</protein>
<dbReference type="PROSITE" id="PS00598">
    <property type="entry name" value="CHROMO_1"/>
    <property type="match status" value="1"/>
</dbReference>
<dbReference type="InterPro" id="IPR023779">
    <property type="entry name" value="Chromodomain_CS"/>
</dbReference>
<feature type="domain" description="Chromo" evidence="3">
    <location>
        <begin position="33"/>
        <end position="92"/>
    </location>
</feature>
<organism evidence="4 5">
    <name type="scientific">Aphis craccivora</name>
    <name type="common">Cowpea aphid</name>
    <dbReference type="NCBI Taxonomy" id="307492"/>
    <lineage>
        <taxon>Eukaryota</taxon>
        <taxon>Metazoa</taxon>
        <taxon>Ecdysozoa</taxon>
        <taxon>Arthropoda</taxon>
        <taxon>Hexapoda</taxon>
        <taxon>Insecta</taxon>
        <taxon>Pterygota</taxon>
        <taxon>Neoptera</taxon>
        <taxon>Paraneoptera</taxon>
        <taxon>Hemiptera</taxon>
        <taxon>Sternorrhyncha</taxon>
        <taxon>Aphidomorpha</taxon>
        <taxon>Aphidoidea</taxon>
        <taxon>Aphididae</taxon>
        <taxon>Aphidini</taxon>
        <taxon>Aphis</taxon>
        <taxon>Aphis</taxon>
    </lineage>
</organism>
<keyword evidence="2" id="KW-0539">Nucleus</keyword>
<name>A0A6G0VX12_APHCR</name>
<dbReference type="InterPro" id="IPR017984">
    <property type="entry name" value="Chromo_dom_subgr"/>
</dbReference>
<gene>
    <name evidence="4" type="ORF">FWK35_00026890</name>
</gene>
<evidence type="ECO:0000313" key="5">
    <source>
        <dbReference type="Proteomes" id="UP000478052"/>
    </source>
</evidence>
<evidence type="ECO:0000259" key="3">
    <source>
        <dbReference type="PROSITE" id="PS50013"/>
    </source>
</evidence>
<dbReference type="InterPro" id="IPR023780">
    <property type="entry name" value="Chromo_domain"/>
</dbReference>
<dbReference type="InterPro" id="IPR051219">
    <property type="entry name" value="Heterochromatin_chromo-domain"/>
</dbReference>
<dbReference type="PROSITE" id="PS50013">
    <property type="entry name" value="CHROMO_2"/>
    <property type="match status" value="1"/>
</dbReference>
<proteinExistence type="predicted"/>
<dbReference type="SUPFAM" id="SSF54160">
    <property type="entry name" value="Chromo domain-like"/>
    <property type="match status" value="1"/>
</dbReference>
<dbReference type="Pfam" id="PF00385">
    <property type="entry name" value="Chromo"/>
    <property type="match status" value="1"/>
</dbReference>
<comment type="caution">
    <text evidence="4">The sequence shown here is derived from an EMBL/GenBank/DDBJ whole genome shotgun (WGS) entry which is preliminary data.</text>
</comment>
<dbReference type="GO" id="GO:0005634">
    <property type="term" value="C:nucleus"/>
    <property type="evidence" value="ECO:0007669"/>
    <property type="project" value="UniProtKB-SubCell"/>
</dbReference>
<keyword evidence="5" id="KW-1185">Reference proteome</keyword>
<dbReference type="EMBL" id="VUJU01011348">
    <property type="protein sequence ID" value="KAF0711215.1"/>
    <property type="molecule type" value="Genomic_DNA"/>
</dbReference>
<dbReference type="GO" id="GO:0005694">
    <property type="term" value="C:chromosome"/>
    <property type="evidence" value="ECO:0007669"/>
    <property type="project" value="UniProtKB-ARBA"/>
</dbReference>
<dbReference type="AlphaFoldDB" id="A0A6G0VX12"/>
<dbReference type="InterPro" id="IPR000953">
    <property type="entry name" value="Chromo/chromo_shadow_dom"/>
</dbReference>
<evidence type="ECO:0000256" key="2">
    <source>
        <dbReference type="ARBA" id="ARBA00023242"/>
    </source>
</evidence>